<dbReference type="Pfam" id="PF13807">
    <property type="entry name" value="GNVR"/>
    <property type="match status" value="1"/>
</dbReference>
<evidence type="ECO:0000256" key="8">
    <source>
        <dbReference type="SAM" id="Phobius"/>
    </source>
</evidence>
<accession>A0A4R2RW31</accession>
<dbReference type="InterPro" id="IPR003856">
    <property type="entry name" value="LPS_length_determ_N"/>
</dbReference>
<feature type="domain" description="Tyrosine-protein kinase G-rich" evidence="10">
    <location>
        <begin position="342"/>
        <end position="418"/>
    </location>
</feature>
<keyword evidence="6 8" id="KW-0472">Membrane</keyword>
<dbReference type="PANTHER" id="PTHR32309">
    <property type="entry name" value="TYROSINE-PROTEIN KINASE"/>
    <property type="match status" value="1"/>
</dbReference>
<dbReference type="Pfam" id="PF02706">
    <property type="entry name" value="Wzz"/>
    <property type="match status" value="1"/>
</dbReference>
<comment type="subcellular location">
    <subcellularLocation>
        <location evidence="1">Cell membrane</location>
        <topology evidence="1">Multi-pass membrane protein</topology>
    </subcellularLocation>
</comment>
<keyword evidence="4 8" id="KW-0812">Transmembrane</keyword>
<evidence type="ECO:0000256" key="5">
    <source>
        <dbReference type="ARBA" id="ARBA00022989"/>
    </source>
</evidence>
<keyword evidence="12" id="KW-1185">Reference proteome</keyword>
<feature type="coiled-coil region" evidence="7">
    <location>
        <begin position="232"/>
        <end position="259"/>
    </location>
</feature>
<evidence type="ECO:0000313" key="12">
    <source>
        <dbReference type="Proteomes" id="UP000294813"/>
    </source>
</evidence>
<evidence type="ECO:0000256" key="6">
    <source>
        <dbReference type="ARBA" id="ARBA00023136"/>
    </source>
</evidence>
<evidence type="ECO:0000259" key="10">
    <source>
        <dbReference type="Pfam" id="PF13807"/>
    </source>
</evidence>
<comment type="caution">
    <text evidence="11">The sequence shown here is derived from an EMBL/GenBank/DDBJ whole genome shotgun (WGS) entry which is preliminary data.</text>
</comment>
<gene>
    <name evidence="11" type="ORF">EDD73_11113</name>
</gene>
<dbReference type="RefSeq" id="WP_131919157.1">
    <property type="nucleotide sequence ID" value="NZ_JAOQNU010000011.1"/>
</dbReference>
<dbReference type="Proteomes" id="UP000294813">
    <property type="component" value="Unassembled WGS sequence"/>
</dbReference>
<feature type="transmembrane region" description="Helical" evidence="8">
    <location>
        <begin position="398"/>
        <end position="419"/>
    </location>
</feature>
<protein>
    <submittedName>
        <fullName evidence="11">Uncharacterized protein involved in exopolysaccharide biosynthesis</fullName>
    </submittedName>
</protein>
<comment type="similarity">
    <text evidence="2">Belongs to the CpsC/CapA family.</text>
</comment>
<dbReference type="SUPFAM" id="SSF58100">
    <property type="entry name" value="Bacterial hemolysins"/>
    <property type="match status" value="1"/>
</dbReference>
<dbReference type="OrthoDB" id="2360475at2"/>
<dbReference type="AlphaFoldDB" id="A0A4R2RW31"/>
<dbReference type="EMBL" id="SLXT01000011">
    <property type="protein sequence ID" value="TCP64161.1"/>
    <property type="molecule type" value="Genomic_DNA"/>
</dbReference>
<dbReference type="InterPro" id="IPR050445">
    <property type="entry name" value="Bact_polysacc_biosynth/exp"/>
</dbReference>
<evidence type="ECO:0000313" key="11">
    <source>
        <dbReference type="EMBL" id="TCP64161.1"/>
    </source>
</evidence>
<proteinExistence type="inferred from homology"/>
<dbReference type="GO" id="GO:0005886">
    <property type="term" value="C:plasma membrane"/>
    <property type="evidence" value="ECO:0007669"/>
    <property type="project" value="UniProtKB-SubCell"/>
</dbReference>
<feature type="coiled-coil region" evidence="7">
    <location>
        <begin position="329"/>
        <end position="356"/>
    </location>
</feature>
<organism evidence="11 12">
    <name type="scientific">Heliophilum fasciatum</name>
    <dbReference type="NCBI Taxonomy" id="35700"/>
    <lineage>
        <taxon>Bacteria</taxon>
        <taxon>Bacillati</taxon>
        <taxon>Bacillota</taxon>
        <taxon>Clostridia</taxon>
        <taxon>Eubacteriales</taxon>
        <taxon>Heliobacteriaceae</taxon>
        <taxon>Heliophilum</taxon>
    </lineage>
</organism>
<evidence type="ECO:0000259" key="9">
    <source>
        <dbReference type="Pfam" id="PF02706"/>
    </source>
</evidence>
<evidence type="ECO:0000256" key="4">
    <source>
        <dbReference type="ARBA" id="ARBA00022692"/>
    </source>
</evidence>
<dbReference type="PANTHER" id="PTHR32309:SF13">
    <property type="entry name" value="FERRIC ENTEROBACTIN TRANSPORT PROTEIN FEPE"/>
    <property type="match status" value="1"/>
</dbReference>
<evidence type="ECO:0000256" key="7">
    <source>
        <dbReference type="SAM" id="Coils"/>
    </source>
</evidence>
<sequence length="459" mass="50619">MQDPAQTSIESNQRGVLDDEIDLRRLFGVIKKWKSMIAGLTLLSLLTAAILSFFVLSPVYEARTTLLILQAGDVKQLGQQGKNGEGLEDVVAQASRIPELTLQSYVNQVKNETVAQRVIDKLGLQDRYSLFGLLGQIDATLIKDTNLLEVRVSEQDPLLAKEIANALAQEFVDYIASTNVEKLTKSGNLLDAQATEEEKNLQKAVEALNTFYGQPRNPNILEQESKNLLESLTKYRNAKMQAEIDIQQLQAQIKQMEQQMTQMPVTQTVRRVGTGADVGGFGGVTEVEEANPIYNSLRIDYSQKSAQLAGKQAELATTTAAIASIEGQWRQITEELANKQTEQERLKREVDRLSKTQTLLVDKVAQTRIAKSINQGETTVKIASPAVMPTSPVKPKKAMNMAISLVLGLIVSVGIAFVVEMLDNRIKNQDDVEQHLGIPVLGMIPGHDDEMLRGKGGKR</sequence>
<dbReference type="InterPro" id="IPR032807">
    <property type="entry name" value="GNVR"/>
</dbReference>
<evidence type="ECO:0000256" key="2">
    <source>
        <dbReference type="ARBA" id="ARBA00006683"/>
    </source>
</evidence>
<dbReference type="GO" id="GO:0004713">
    <property type="term" value="F:protein tyrosine kinase activity"/>
    <property type="evidence" value="ECO:0007669"/>
    <property type="project" value="TreeGrafter"/>
</dbReference>
<feature type="domain" description="Polysaccharide chain length determinant N-terminal" evidence="9">
    <location>
        <begin position="19"/>
        <end position="122"/>
    </location>
</feature>
<feature type="transmembrane region" description="Helical" evidence="8">
    <location>
        <begin position="37"/>
        <end position="60"/>
    </location>
</feature>
<evidence type="ECO:0000256" key="3">
    <source>
        <dbReference type="ARBA" id="ARBA00022475"/>
    </source>
</evidence>
<evidence type="ECO:0000256" key="1">
    <source>
        <dbReference type="ARBA" id="ARBA00004651"/>
    </source>
</evidence>
<keyword evidence="7" id="KW-0175">Coiled coil</keyword>
<keyword evidence="5 8" id="KW-1133">Transmembrane helix</keyword>
<keyword evidence="3" id="KW-1003">Cell membrane</keyword>
<reference evidence="11 12" key="1">
    <citation type="submission" date="2019-03" db="EMBL/GenBank/DDBJ databases">
        <title>Genomic Encyclopedia of Type Strains, Phase IV (KMG-IV): sequencing the most valuable type-strain genomes for metagenomic binning, comparative biology and taxonomic classification.</title>
        <authorList>
            <person name="Goeker M."/>
        </authorList>
    </citation>
    <scope>NUCLEOTIDE SEQUENCE [LARGE SCALE GENOMIC DNA]</scope>
    <source>
        <strain evidence="11 12">DSM 11170</strain>
    </source>
</reference>
<name>A0A4R2RW31_9FIRM</name>